<dbReference type="Pfam" id="PF07690">
    <property type="entry name" value="MFS_1"/>
    <property type="match status" value="1"/>
</dbReference>
<feature type="transmembrane region" description="Helical" evidence="7">
    <location>
        <begin position="40"/>
        <end position="61"/>
    </location>
</feature>
<evidence type="ECO:0000313" key="10">
    <source>
        <dbReference type="Proteomes" id="UP000187209"/>
    </source>
</evidence>
<feature type="domain" description="Major facilitator superfamily (MFS) profile" evidence="8">
    <location>
        <begin position="6"/>
        <end position="405"/>
    </location>
</feature>
<feature type="transmembrane region" description="Helical" evidence="7">
    <location>
        <begin position="243"/>
        <end position="265"/>
    </location>
</feature>
<dbReference type="PANTHER" id="PTHR23506:SF26">
    <property type="entry name" value="MFS-TYPE TRANSPORTER SLC18B1"/>
    <property type="match status" value="1"/>
</dbReference>
<keyword evidence="4 7" id="KW-0812">Transmembrane</keyword>
<dbReference type="GO" id="GO:0016020">
    <property type="term" value="C:membrane"/>
    <property type="evidence" value="ECO:0007669"/>
    <property type="project" value="UniProtKB-SubCell"/>
</dbReference>
<accession>A0A1R2AR29</accession>
<dbReference type="GO" id="GO:0022857">
    <property type="term" value="F:transmembrane transporter activity"/>
    <property type="evidence" value="ECO:0007669"/>
    <property type="project" value="InterPro"/>
</dbReference>
<dbReference type="InterPro" id="IPR050930">
    <property type="entry name" value="MFS_Vesicular_Transporter"/>
</dbReference>
<name>A0A1R2AR29_9CILI</name>
<evidence type="ECO:0000256" key="6">
    <source>
        <dbReference type="ARBA" id="ARBA00023136"/>
    </source>
</evidence>
<keyword evidence="5 7" id="KW-1133">Transmembrane helix</keyword>
<feature type="transmembrane region" description="Helical" evidence="7">
    <location>
        <begin position="166"/>
        <end position="187"/>
    </location>
</feature>
<comment type="caution">
    <text evidence="9">The sequence shown here is derived from an EMBL/GenBank/DDBJ whole genome shotgun (WGS) entry which is preliminary data.</text>
</comment>
<keyword evidence="10" id="KW-1185">Reference proteome</keyword>
<sequence>MGQISKQIALYIGLLLVCSSFTLIFPFYPKIAESKGISLWLVGLIFSLNPIASVISTPLLGQYMNKIGRKRTVILSFIFSSLSMFILCPIEIFDYEIVLVLSILSRIFSGLGASFIFTSVTSIFVSDYPDKIFIMIGRMEVAIGIGFTLGPLIGAGLYFMELFGALIVLGCLVTVFIPFASKMLGTFRDLEISDKEENTLPLLLKPKIFLTLLMDMAFLFSFGLMATILEVHLYDYGFDSLDVAMVFVLESVLYLFFSMIAGSYLKNTNERLCMVIGILSLAIGYIMLAPWTVIFPNEFWVIILSIPFISFGQCFCYIFSIPYMQKCAIENYGYYKDDILDEHICSYSVTAYTIGEILGPIYAGSFIDMWNIEERCVFIAAVSVIFSIVYVLGTGMICDTFNKKSIKVQSINDLEVSITD</sequence>
<gene>
    <name evidence="9" type="ORF">SteCoe_35990</name>
</gene>
<dbReference type="InterPro" id="IPR020846">
    <property type="entry name" value="MFS_dom"/>
</dbReference>
<evidence type="ECO:0000256" key="1">
    <source>
        <dbReference type="ARBA" id="ARBA00004141"/>
    </source>
</evidence>
<feature type="transmembrane region" description="Helical" evidence="7">
    <location>
        <begin position="98"/>
        <end position="120"/>
    </location>
</feature>
<evidence type="ECO:0000313" key="9">
    <source>
        <dbReference type="EMBL" id="OMJ66981.1"/>
    </source>
</evidence>
<dbReference type="InterPro" id="IPR001958">
    <property type="entry name" value="Tet-R_TetA/multi-R_MdtG-like"/>
</dbReference>
<dbReference type="EMBL" id="MPUH01001590">
    <property type="protein sequence ID" value="OMJ66981.1"/>
    <property type="molecule type" value="Genomic_DNA"/>
</dbReference>
<comment type="similarity">
    <text evidence="2">Belongs to the major facilitator superfamily. Vesicular transporter family.</text>
</comment>
<evidence type="ECO:0000256" key="7">
    <source>
        <dbReference type="SAM" id="Phobius"/>
    </source>
</evidence>
<dbReference type="PROSITE" id="PS50850">
    <property type="entry name" value="MFS"/>
    <property type="match status" value="1"/>
</dbReference>
<dbReference type="Proteomes" id="UP000187209">
    <property type="component" value="Unassembled WGS sequence"/>
</dbReference>
<evidence type="ECO:0000256" key="2">
    <source>
        <dbReference type="ARBA" id="ARBA00006829"/>
    </source>
</evidence>
<reference evidence="9 10" key="1">
    <citation type="submission" date="2016-11" db="EMBL/GenBank/DDBJ databases">
        <title>The macronuclear genome of Stentor coeruleus: a giant cell with tiny introns.</title>
        <authorList>
            <person name="Slabodnick M."/>
            <person name="Ruby J.G."/>
            <person name="Reiff S.B."/>
            <person name="Swart E.C."/>
            <person name="Gosai S."/>
            <person name="Prabakaran S."/>
            <person name="Witkowska E."/>
            <person name="Larue G.E."/>
            <person name="Fisher S."/>
            <person name="Freeman R.M."/>
            <person name="Gunawardena J."/>
            <person name="Chu W."/>
            <person name="Stover N.A."/>
            <person name="Gregory B.D."/>
            <person name="Nowacki M."/>
            <person name="Derisi J."/>
            <person name="Roy S.W."/>
            <person name="Marshall W.F."/>
            <person name="Sood P."/>
        </authorList>
    </citation>
    <scope>NUCLEOTIDE SEQUENCE [LARGE SCALE GENOMIC DNA]</scope>
    <source>
        <strain evidence="9">WM001</strain>
    </source>
</reference>
<dbReference type="OrthoDB" id="446368at2759"/>
<feature type="transmembrane region" description="Helical" evidence="7">
    <location>
        <begin position="73"/>
        <end position="92"/>
    </location>
</feature>
<feature type="transmembrane region" description="Helical" evidence="7">
    <location>
        <begin position="9"/>
        <end position="28"/>
    </location>
</feature>
<dbReference type="AlphaFoldDB" id="A0A1R2AR29"/>
<feature type="transmembrane region" description="Helical" evidence="7">
    <location>
        <begin position="299"/>
        <end position="319"/>
    </location>
</feature>
<dbReference type="Gene3D" id="1.20.1250.20">
    <property type="entry name" value="MFS general substrate transporter like domains"/>
    <property type="match status" value="1"/>
</dbReference>
<keyword evidence="6 7" id="KW-0472">Membrane</keyword>
<proteinExistence type="inferred from homology"/>
<comment type="subcellular location">
    <subcellularLocation>
        <location evidence="1">Membrane</location>
        <topology evidence="1">Multi-pass membrane protein</topology>
    </subcellularLocation>
</comment>
<feature type="transmembrane region" description="Helical" evidence="7">
    <location>
        <begin position="141"/>
        <end position="160"/>
    </location>
</feature>
<evidence type="ECO:0000259" key="8">
    <source>
        <dbReference type="PROSITE" id="PS50850"/>
    </source>
</evidence>
<keyword evidence="3" id="KW-0813">Transport</keyword>
<protein>
    <recommendedName>
        <fullName evidence="8">Major facilitator superfamily (MFS) profile domain-containing protein</fullName>
    </recommendedName>
</protein>
<dbReference type="InterPro" id="IPR036259">
    <property type="entry name" value="MFS_trans_sf"/>
</dbReference>
<organism evidence="9 10">
    <name type="scientific">Stentor coeruleus</name>
    <dbReference type="NCBI Taxonomy" id="5963"/>
    <lineage>
        <taxon>Eukaryota</taxon>
        <taxon>Sar</taxon>
        <taxon>Alveolata</taxon>
        <taxon>Ciliophora</taxon>
        <taxon>Postciliodesmatophora</taxon>
        <taxon>Heterotrichea</taxon>
        <taxon>Heterotrichida</taxon>
        <taxon>Stentoridae</taxon>
        <taxon>Stentor</taxon>
    </lineage>
</organism>
<feature type="transmembrane region" description="Helical" evidence="7">
    <location>
        <begin position="376"/>
        <end position="397"/>
    </location>
</feature>
<evidence type="ECO:0000256" key="3">
    <source>
        <dbReference type="ARBA" id="ARBA00022448"/>
    </source>
</evidence>
<evidence type="ECO:0000256" key="5">
    <source>
        <dbReference type="ARBA" id="ARBA00022989"/>
    </source>
</evidence>
<evidence type="ECO:0000256" key="4">
    <source>
        <dbReference type="ARBA" id="ARBA00022692"/>
    </source>
</evidence>
<dbReference type="PANTHER" id="PTHR23506">
    <property type="entry name" value="GH10249P"/>
    <property type="match status" value="1"/>
</dbReference>
<feature type="transmembrane region" description="Helical" evidence="7">
    <location>
        <begin position="208"/>
        <end position="231"/>
    </location>
</feature>
<feature type="transmembrane region" description="Helical" evidence="7">
    <location>
        <begin position="272"/>
        <end position="293"/>
    </location>
</feature>
<dbReference type="InterPro" id="IPR011701">
    <property type="entry name" value="MFS"/>
</dbReference>
<dbReference type="SUPFAM" id="SSF103473">
    <property type="entry name" value="MFS general substrate transporter"/>
    <property type="match status" value="1"/>
</dbReference>
<dbReference type="PRINTS" id="PR01035">
    <property type="entry name" value="TCRTETA"/>
</dbReference>